<dbReference type="Pfam" id="PF01189">
    <property type="entry name" value="Methyltr_RsmB-F"/>
    <property type="match status" value="1"/>
</dbReference>
<name>A0ABZ0L1W8_9BACL</name>
<dbReference type="InterPro" id="IPR029063">
    <property type="entry name" value="SAM-dependent_MTases_sf"/>
</dbReference>
<dbReference type="Gene3D" id="3.30.70.1170">
    <property type="entry name" value="Sun protein, domain 3"/>
    <property type="match status" value="1"/>
</dbReference>
<feature type="binding site" evidence="14">
    <location>
        <begin position="264"/>
        <end position="270"/>
    </location>
    <ligand>
        <name>S-adenosyl-L-methionine</name>
        <dbReference type="ChEBI" id="CHEBI:59789"/>
    </ligand>
</feature>
<keyword evidence="8 14" id="KW-0808">Transferase</keyword>
<dbReference type="InterPro" id="IPR001678">
    <property type="entry name" value="MeTrfase_RsmB-F_NOP2_dom"/>
</dbReference>
<evidence type="ECO:0000256" key="10">
    <source>
        <dbReference type="ARBA" id="ARBA00022884"/>
    </source>
</evidence>
<evidence type="ECO:0000256" key="9">
    <source>
        <dbReference type="ARBA" id="ARBA00022691"/>
    </source>
</evidence>
<evidence type="ECO:0000256" key="11">
    <source>
        <dbReference type="ARBA" id="ARBA00030399"/>
    </source>
</evidence>
<dbReference type="Gene3D" id="1.10.940.10">
    <property type="entry name" value="NusB-like"/>
    <property type="match status" value="1"/>
</dbReference>
<dbReference type="GO" id="GO:0008168">
    <property type="term" value="F:methyltransferase activity"/>
    <property type="evidence" value="ECO:0007669"/>
    <property type="project" value="UniProtKB-KW"/>
</dbReference>
<comment type="function">
    <text evidence="1">Specifically methylates the cytosine at position 967 (m5C967) of 16S rRNA.</text>
</comment>
<dbReference type="EC" id="2.1.1.176" evidence="4"/>
<dbReference type="Pfam" id="PF01029">
    <property type="entry name" value="NusB"/>
    <property type="match status" value="1"/>
</dbReference>
<sequence>MTTTKKKIWNGNVRDAALSILIEINENQAYSNLLLNRTIKKYTIDPKDRGLLTELTYGTLQHRLALDYYLEPFVRGKLDKWVRELLRLSIYQIVFLTKIPPHAVVHEAVEIAKRRGHKRIAPTVNGILRSVLREGVRSIEDIKDDAERISIETSHPKWLIDRWIKQFGKEEALAMAHENNNPARMTARVNSLKSTVDEAISALNSEGIEATAGQVVAESVQTASGSLANTAAFSNGLLTIQDESSMLPVLALDVKPGMKVLDMCAAPGGKTTFIAEKMNDTGEIYAHDLHDHKLALIESNAERLGIKSIQTKSGDSRELTTIYKPASFDRILVDAPCSGLGVIRRKPEIKYNKTEQDLKNLSDIQQQLLEVAYQLIKPDGIIVYSTCTVEYDENEGLVREFLNTHSDLHLTELDGIQSNVPLPIENNMLQVLPQHFGSDGFFVAAFQKKHNS</sequence>
<feature type="domain" description="SAM-dependent MTase RsmB/NOP-type" evidence="15">
    <location>
        <begin position="175"/>
        <end position="449"/>
    </location>
</feature>
<dbReference type="PANTHER" id="PTHR22807">
    <property type="entry name" value="NOP2 YEAST -RELATED NOL1/NOP2/FMU SUN DOMAIN-CONTAINING"/>
    <property type="match status" value="1"/>
</dbReference>
<keyword evidence="5" id="KW-0963">Cytoplasm</keyword>
<evidence type="ECO:0000256" key="13">
    <source>
        <dbReference type="ARBA" id="ARBA00047283"/>
    </source>
</evidence>
<evidence type="ECO:0000256" key="2">
    <source>
        <dbReference type="ARBA" id="ARBA00004496"/>
    </source>
</evidence>
<feature type="binding site" evidence="14">
    <location>
        <position position="315"/>
    </location>
    <ligand>
        <name>S-adenosyl-L-methionine</name>
        <dbReference type="ChEBI" id="CHEBI:59789"/>
    </ligand>
</feature>
<dbReference type="InterPro" id="IPR011023">
    <property type="entry name" value="Nop2p"/>
</dbReference>
<dbReference type="PROSITE" id="PS51686">
    <property type="entry name" value="SAM_MT_RSMB_NOP"/>
    <property type="match status" value="1"/>
</dbReference>
<dbReference type="SUPFAM" id="SSF48013">
    <property type="entry name" value="NusB-like"/>
    <property type="match status" value="1"/>
</dbReference>
<comment type="catalytic activity">
    <reaction evidence="13">
        <text>cytidine(967) in 16S rRNA + S-adenosyl-L-methionine = 5-methylcytidine(967) in 16S rRNA + S-adenosyl-L-homocysteine + H(+)</text>
        <dbReference type="Rhea" id="RHEA:42748"/>
        <dbReference type="Rhea" id="RHEA-COMP:10219"/>
        <dbReference type="Rhea" id="RHEA-COMP:10220"/>
        <dbReference type="ChEBI" id="CHEBI:15378"/>
        <dbReference type="ChEBI" id="CHEBI:57856"/>
        <dbReference type="ChEBI" id="CHEBI:59789"/>
        <dbReference type="ChEBI" id="CHEBI:74483"/>
        <dbReference type="ChEBI" id="CHEBI:82748"/>
        <dbReference type="EC" id="2.1.1.176"/>
    </reaction>
</comment>
<feature type="binding site" evidence="14">
    <location>
        <position position="288"/>
    </location>
    <ligand>
        <name>S-adenosyl-L-methionine</name>
        <dbReference type="ChEBI" id="CHEBI:59789"/>
    </ligand>
</feature>
<dbReference type="PROSITE" id="PS01153">
    <property type="entry name" value="NOL1_NOP2_SUN"/>
    <property type="match status" value="1"/>
</dbReference>
<keyword evidence="6" id="KW-0698">rRNA processing</keyword>
<dbReference type="Gene3D" id="3.40.50.150">
    <property type="entry name" value="Vaccinia Virus protein VP39"/>
    <property type="match status" value="1"/>
</dbReference>
<reference evidence="16 17" key="1">
    <citation type="submission" date="2023-06" db="EMBL/GenBank/DDBJ databases">
        <title>Sporosarcina sp. nov., isolated from Korean tranditional fermented seafood 'Jeotgal'.</title>
        <authorList>
            <person name="Yang A.I."/>
            <person name="Shin N.-R."/>
        </authorList>
    </citation>
    <scope>NUCLEOTIDE SEQUENCE [LARGE SCALE GENOMIC DNA]</scope>
    <source>
        <strain evidence="16 17">T2O-4</strain>
    </source>
</reference>
<dbReference type="RefSeq" id="WP_317965058.1">
    <property type="nucleotide sequence ID" value="NZ_CP129118.1"/>
</dbReference>
<keyword evidence="10 14" id="KW-0694">RNA-binding</keyword>
<dbReference type="CDD" id="cd02440">
    <property type="entry name" value="AdoMet_MTases"/>
    <property type="match status" value="1"/>
</dbReference>
<dbReference type="InterPro" id="IPR049560">
    <property type="entry name" value="MeTrfase_RsmB-F_NOP2_cat"/>
</dbReference>
<dbReference type="SUPFAM" id="SSF53335">
    <property type="entry name" value="S-adenosyl-L-methionine-dependent methyltransferases"/>
    <property type="match status" value="1"/>
</dbReference>
<evidence type="ECO:0000256" key="1">
    <source>
        <dbReference type="ARBA" id="ARBA00002724"/>
    </source>
</evidence>
<proteinExistence type="inferred from homology"/>
<evidence type="ECO:0000256" key="3">
    <source>
        <dbReference type="ARBA" id="ARBA00007494"/>
    </source>
</evidence>
<evidence type="ECO:0000256" key="5">
    <source>
        <dbReference type="ARBA" id="ARBA00022490"/>
    </source>
</evidence>
<evidence type="ECO:0000256" key="14">
    <source>
        <dbReference type="PROSITE-ProRule" id="PRU01023"/>
    </source>
</evidence>
<dbReference type="PRINTS" id="PR02008">
    <property type="entry name" value="RCMTFAMILY"/>
</dbReference>
<dbReference type="Pfam" id="PF22458">
    <property type="entry name" value="RsmF-B_ferredox"/>
    <property type="match status" value="1"/>
</dbReference>
<evidence type="ECO:0000259" key="15">
    <source>
        <dbReference type="PROSITE" id="PS51686"/>
    </source>
</evidence>
<dbReference type="EMBL" id="CP129118">
    <property type="protein sequence ID" value="WOV86162.1"/>
    <property type="molecule type" value="Genomic_DNA"/>
</dbReference>
<evidence type="ECO:0000256" key="8">
    <source>
        <dbReference type="ARBA" id="ARBA00022679"/>
    </source>
</evidence>
<dbReference type="InterPro" id="IPR006027">
    <property type="entry name" value="NusB_RsmB_TIM44"/>
</dbReference>
<gene>
    <name evidence="16" type="primary">rsmB</name>
    <name evidence="16" type="ORF">QWT69_09375</name>
</gene>
<protein>
    <recommendedName>
        <fullName evidence="4">16S rRNA (cytosine(967)-C(5))-methyltransferase</fullName>
        <ecNumber evidence="4">2.1.1.176</ecNumber>
    </recommendedName>
    <alternativeName>
        <fullName evidence="11">16S rRNA m5C967 methyltransferase</fullName>
    </alternativeName>
    <alternativeName>
        <fullName evidence="12">rRNA (cytosine-C(5)-)-methyltransferase RsmB</fullName>
    </alternativeName>
</protein>
<dbReference type="InterPro" id="IPR004573">
    <property type="entry name" value="rRNA_ssu_MeTfrase_B"/>
</dbReference>
<comment type="subcellular location">
    <subcellularLocation>
        <location evidence="2">Cytoplasm</location>
    </subcellularLocation>
</comment>
<dbReference type="Proteomes" id="UP001303902">
    <property type="component" value="Chromosome"/>
</dbReference>
<dbReference type="GO" id="GO:0032259">
    <property type="term" value="P:methylation"/>
    <property type="evidence" value="ECO:0007669"/>
    <property type="project" value="UniProtKB-KW"/>
</dbReference>
<evidence type="ECO:0000256" key="4">
    <source>
        <dbReference type="ARBA" id="ARBA00012140"/>
    </source>
</evidence>
<dbReference type="NCBIfam" id="NF011494">
    <property type="entry name" value="PRK14902.1"/>
    <property type="match status" value="1"/>
</dbReference>
<dbReference type="InterPro" id="IPR054728">
    <property type="entry name" value="RsmB-like_ferredoxin"/>
</dbReference>
<keyword evidence="17" id="KW-1185">Reference proteome</keyword>
<feature type="active site" description="Nucleophile" evidence="14">
    <location>
        <position position="387"/>
    </location>
</feature>
<evidence type="ECO:0000313" key="17">
    <source>
        <dbReference type="Proteomes" id="UP001303902"/>
    </source>
</evidence>
<dbReference type="PANTHER" id="PTHR22807:SF53">
    <property type="entry name" value="RIBOSOMAL RNA SMALL SUBUNIT METHYLTRANSFERASE B-RELATED"/>
    <property type="match status" value="1"/>
</dbReference>
<organism evidence="16 17">
    <name type="scientific">Sporosarcina oncorhynchi</name>
    <dbReference type="NCBI Taxonomy" id="3056444"/>
    <lineage>
        <taxon>Bacteria</taxon>
        <taxon>Bacillati</taxon>
        <taxon>Bacillota</taxon>
        <taxon>Bacilli</taxon>
        <taxon>Bacillales</taxon>
        <taxon>Caryophanaceae</taxon>
        <taxon>Sporosarcina</taxon>
    </lineage>
</organism>
<evidence type="ECO:0000256" key="12">
    <source>
        <dbReference type="ARBA" id="ARBA00031088"/>
    </source>
</evidence>
<accession>A0ABZ0L1W8</accession>
<keyword evidence="7 14" id="KW-0489">Methyltransferase</keyword>
<dbReference type="InterPro" id="IPR018314">
    <property type="entry name" value="RsmB/NOL1/NOP2-like_CS"/>
</dbReference>
<keyword evidence="9 14" id="KW-0949">S-adenosyl-L-methionine</keyword>
<dbReference type="InterPro" id="IPR035926">
    <property type="entry name" value="NusB-like_sf"/>
</dbReference>
<comment type="similarity">
    <text evidence="3 14">Belongs to the class I-like SAM-binding methyltransferase superfamily. RsmB/NOP family.</text>
</comment>
<dbReference type="NCBIfam" id="TIGR00563">
    <property type="entry name" value="rsmB"/>
    <property type="match status" value="1"/>
</dbReference>
<dbReference type="InterPro" id="IPR023267">
    <property type="entry name" value="RCMT"/>
</dbReference>
<evidence type="ECO:0000256" key="6">
    <source>
        <dbReference type="ARBA" id="ARBA00022552"/>
    </source>
</evidence>
<evidence type="ECO:0000313" key="16">
    <source>
        <dbReference type="EMBL" id="WOV86162.1"/>
    </source>
</evidence>
<dbReference type="NCBIfam" id="TIGR00446">
    <property type="entry name" value="nop2p"/>
    <property type="match status" value="1"/>
</dbReference>
<evidence type="ECO:0000256" key="7">
    <source>
        <dbReference type="ARBA" id="ARBA00022603"/>
    </source>
</evidence>
<feature type="binding site" evidence="14">
    <location>
        <position position="334"/>
    </location>
    <ligand>
        <name>S-adenosyl-L-methionine</name>
        <dbReference type="ChEBI" id="CHEBI:59789"/>
    </ligand>
</feature>